<evidence type="ECO:0000313" key="1">
    <source>
        <dbReference type="EMBL" id="KAG0443071.1"/>
    </source>
</evidence>
<comment type="caution">
    <text evidence="1">The sequence shown here is derived from an EMBL/GenBank/DDBJ whole genome shotgun (WGS) entry which is preliminary data.</text>
</comment>
<keyword evidence="2" id="KW-1185">Reference proteome</keyword>
<reference evidence="1 2" key="1">
    <citation type="journal article" date="2020" name="Cell">
        <title>Large-Scale Comparative Analyses of Tick Genomes Elucidate Their Genetic Diversity and Vector Capacities.</title>
        <authorList>
            <consortium name="Tick Genome and Microbiome Consortium (TIGMIC)"/>
            <person name="Jia N."/>
            <person name="Wang J."/>
            <person name="Shi W."/>
            <person name="Du L."/>
            <person name="Sun Y."/>
            <person name="Zhan W."/>
            <person name="Jiang J.F."/>
            <person name="Wang Q."/>
            <person name="Zhang B."/>
            <person name="Ji P."/>
            <person name="Bell-Sakyi L."/>
            <person name="Cui X.M."/>
            <person name="Yuan T.T."/>
            <person name="Jiang B.G."/>
            <person name="Yang W.F."/>
            <person name="Lam T.T."/>
            <person name="Chang Q.C."/>
            <person name="Ding S.J."/>
            <person name="Wang X.J."/>
            <person name="Zhu J.G."/>
            <person name="Ruan X.D."/>
            <person name="Zhao L."/>
            <person name="Wei J.T."/>
            <person name="Ye R.Z."/>
            <person name="Que T.C."/>
            <person name="Du C.H."/>
            <person name="Zhou Y.H."/>
            <person name="Cheng J.X."/>
            <person name="Dai P.F."/>
            <person name="Guo W.B."/>
            <person name="Han X.H."/>
            <person name="Huang E.J."/>
            <person name="Li L.F."/>
            <person name="Wei W."/>
            <person name="Gao Y.C."/>
            <person name="Liu J.Z."/>
            <person name="Shao H.Z."/>
            <person name="Wang X."/>
            <person name="Wang C.C."/>
            <person name="Yang T.C."/>
            <person name="Huo Q.B."/>
            <person name="Li W."/>
            <person name="Chen H.Y."/>
            <person name="Chen S.E."/>
            <person name="Zhou L.G."/>
            <person name="Ni X.B."/>
            <person name="Tian J.H."/>
            <person name="Sheng Y."/>
            <person name="Liu T."/>
            <person name="Pan Y.S."/>
            <person name="Xia L.Y."/>
            <person name="Li J."/>
            <person name="Zhao F."/>
            <person name="Cao W.C."/>
        </authorList>
    </citation>
    <scope>NUCLEOTIDE SEQUENCE [LARGE SCALE GENOMIC DNA]</scope>
    <source>
        <strain evidence="1">Iper-2018</strain>
    </source>
</reference>
<organism evidence="1 2">
    <name type="scientific">Ixodes persulcatus</name>
    <name type="common">Taiga tick</name>
    <dbReference type="NCBI Taxonomy" id="34615"/>
    <lineage>
        <taxon>Eukaryota</taxon>
        <taxon>Metazoa</taxon>
        <taxon>Ecdysozoa</taxon>
        <taxon>Arthropoda</taxon>
        <taxon>Chelicerata</taxon>
        <taxon>Arachnida</taxon>
        <taxon>Acari</taxon>
        <taxon>Parasitiformes</taxon>
        <taxon>Ixodida</taxon>
        <taxon>Ixodoidea</taxon>
        <taxon>Ixodidae</taxon>
        <taxon>Ixodinae</taxon>
        <taxon>Ixodes</taxon>
    </lineage>
</organism>
<gene>
    <name evidence="1" type="ORF">HPB47_015318</name>
</gene>
<dbReference type="EMBL" id="JABSTQ010003876">
    <property type="protein sequence ID" value="KAG0443071.1"/>
    <property type="molecule type" value="Genomic_DNA"/>
</dbReference>
<accession>A0AC60QTU3</accession>
<evidence type="ECO:0000313" key="2">
    <source>
        <dbReference type="Proteomes" id="UP000805193"/>
    </source>
</evidence>
<proteinExistence type="predicted"/>
<dbReference type="Proteomes" id="UP000805193">
    <property type="component" value="Unassembled WGS sequence"/>
</dbReference>
<name>A0AC60QTU3_IXOPE</name>
<sequence>MVSIKDLREAKELSGEEVAEWANASQLESLRWEPPGFYPHCPRPIESAKGSSAGNLVDSRAAGVRRSPDYFQHPRGSNEPRTSARPCGDQGAQESEILPPPTLPARADHDDAVQHDADDGADSDCILIDDPINGDANAGALQVMLGIAQRESGESLRLHDTRVSHLKSFDGSTLEEKANSMMTGLFSLELAATYNYKKRSTGKLVFEGTVTEKAVRRAAMESFRGLASREYTFHLGKRFRYAYATLKRQEDAGYALGHKREELTSLLVWECQRTPDLTPKPTPSYEQWMACLTSPDPGIQQDLVTRARIASRSQGIPD</sequence>
<protein>
    <submittedName>
        <fullName evidence="1">Uncharacterized protein</fullName>
    </submittedName>
</protein>